<evidence type="ECO:0000256" key="7">
    <source>
        <dbReference type="ARBA" id="ARBA00023242"/>
    </source>
</evidence>
<gene>
    <name evidence="12" type="primary">LOC115754667</name>
</gene>
<evidence type="ECO:0000256" key="1">
    <source>
        <dbReference type="ARBA" id="ARBA00004123"/>
    </source>
</evidence>
<evidence type="ECO:0000256" key="8">
    <source>
        <dbReference type="ARBA" id="ARBA00024343"/>
    </source>
</evidence>
<dbReference type="PROSITE" id="PS51032">
    <property type="entry name" value="AP2_ERF"/>
    <property type="match status" value="1"/>
</dbReference>
<proteinExistence type="inferred from homology"/>
<dbReference type="SMART" id="SM00380">
    <property type="entry name" value="AP2"/>
    <property type="match status" value="1"/>
</dbReference>
<keyword evidence="7" id="KW-0539">Nucleus</keyword>
<dbReference type="GeneID" id="115754667"/>
<dbReference type="AlphaFoldDB" id="A0A8B8QTI6"/>
<dbReference type="InterPro" id="IPR001471">
    <property type="entry name" value="AP2/ERF_dom"/>
</dbReference>
<dbReference type="Proteomes" id="UP000827889">
    <property type="component" value="Chromosome 3"/>
</dbReference>
<dbReference type="PRINTS" id="PR00367">
    <property type="entry name" value="ETHRSPELEMNT"/>
</dbReference>
<feature type="domain" description="AP2/ERF" evidence="10">
    <location>
        <begin position="115"/>
        <end position="172"/>
    </location>
</feature>
<dbReference type="GO" id="GO:0009873">
    <property type="term" value="P:ethylene-activated signaling pathway"/>
    <property type="evidence" value="ECO:0007669"/>
    <property type="project" value="UniProtKB-KW"/>
</dbReference>
<feature type="region of interest" description="Disordered" evidence="9">
    <location>
        <begin position="202"/>
        <end position="248"/>
    </location>
</feature>
<comment type="subcellular location">
    <subcellularLocation>
        <location evidence="1">Nucleus</location>
    </subcellularLocation>
</comment>
<dbReference type="KEGG" id="rarg:115754667"/>
<sequence length="338" mass="36649">MMPPIKFTEHCTHTKLARPDHLNSPKSRPEMNPRVLRISYTDADATDSSSDEEAELLPRRRIKKFVHEIALQSGSDGDASAWKVKAKRHKPSGKSAVPVGRRDLKVSAGCGGGKKFRGVRQRPWGKWAAEIRDPTRGVRLWLGTYETAEEAAMVYDNAAIQLRGPDAFTNFSTPPQSAQFIPPLPKNSIRLPLPRPAAAATATATVSSSSSASGADSSRLVSSPTSVLRGVSSEEADSPIDATKESCVSEDFSEASHRSPFDLHLPDDIFDFQSCSSGLFDAFSSFGDGVLMDNYTQDDLLANLGDDLGLGFGFSNWNFNDHFPDIGDIFGSDPVVAM</sequence>
<organism evidence="11 12">
    <name type="scientific">Rhodamnia argentea</name>
    <dbReference type="NCBI Taxonomy" id="178133"/>
    <lineage>
        <taxon>Eukaryota</taxon>
        <taxon>Viridiplantae</taxon>
        <taxon>Streptophyta</taxon>
        <taxon>Embryophyta</taxon>
        <taxon>Tracheophyta</taxon>
        <taxon>Spermatophyta</taxon>
        <taxon>Magnoliopsida</taxon>
        <taxon>eudicotyledons</taxon>
        <taxon>Gunneridae</taxon>
        <taxon>Pentapetalae</taxon>
        <taxon>rosids</taxon>
        <taxon>malvids</taxon>
        <taxon>Myrtales</taxon>
        <taxon>Myrtaceae</taxon>
        <taxon>Myrtoideae</taxon>
        <taxon>Myrteae</taxon>
        <taxon>Australasian group</taxon>
        <taxon>Rhodamnia</taxon>
    </lineage>
</organism>
<dbReference type="OrthoDB" id="777519at2759"/>
<evidence type="ECO:0000256" key="4">
    <source>
        <dbReference type="ARBA" id="ARBA00023125"/>
    </source>
</evidence>
<name>A0A8B8QTI6_9MYRT</name>
<evidence type="ECO:0000259" key="10">
    <source>
        <dbReference type="PROSITE" id="PS51032"/>
    </source>
</evidence>
<dbReference type="Pfam" id="PF00847">
    <property type="entry name" value="AP2"/>
    <property type="match status" value="1"/>
</dbReference>
<accession>A0A8B8QTI6</accession>
<evidence type="ECO:0000313" key="12">
    <source>
        <dbReference type="RefSeq" id="XP_030549622.1"/>
    </source>
</evidence>
<dbReference type="PANTHER" id="PTHR31194">
    <property type="entry name" value="SHN SHINE , DNA BINDING / TRANSCRIPTION FACTOR"/>
    <property type="match status" value="1"/>
</dbReference>
<dbReference type="Gene3D" id="3.30.730.10">
    <property type="entry name" value="AP2/ERF domain"/>
    <property type="match status" value="1"/>
</dbReference>
<feature type="compositionally biased region" description="Low complexity" evidence="9">
    <location>
        <begin position="202"/>
        <end position="223"/>
    </location>
</feature>
<reference evidence="12" key="1">
    <citation type="submission" date="2025-08" db="UniProtKB">
        <authorList>
            <consortium name="RefSeq"/>
        </authorList>
    </citation>
    <scope>IDENTIFICATION</scope>
    <source>
        <tissue evidence="12">Leaf</tissue>
    </source>
</reference>
<keyword evidence="3" id="KW-0805">Transcription regulation</keyword>
<dbReference type="GO" id="GO:0003677">
    <property type="term" value="F:DNA binding"/>
    <property type="evidence" value="ECO:0007669"/>
    <property type="project" value="UniProtKB-KW"/>
</dbReference>
<keyword evidence="2" id="KW-0936">Ethylene signaling pathway</keyword>
<feature type="region of interest" description="Disordered" evidence="9">
    <location>
        <begin position="1"/>
        <end position="55"/>
    </location>
</feature>
<feature type="compositionally biased region" description="Basic and acidic residues" evidence="9">
    <location>
        <begin position="7"/>
        <end position="31"/>
    </location>
</feature>
<evidence type="ECO:0000256" key="9">
    <source>
        <dbReference type="SAM" id="MobiDB-lite"/>
    </source>
</evidence>
<evidence type="ECO:0000256" key="6">
    <source>
        <dbReference type="ARBA" id="ARBA00023163"/>
    </source>
</evidence>
<evidence type="ECO:0000256" key="5">
    <source>
        <dbReference type="ARBA" id="ARBA00023159"/>
    </source>
</evidence>
<evidence type="ECO:0000256" key="2">
    <source>
        <dbReference type="ARBA" id="ARBA00022745"/>
    </source>
</evidence>
<dbReference type="FunFam" id="3.30.730.10:FF:000001">
    <property type="entry name" value="Ethylene-responsive transcription factor 2"/>
    <property type="match status" value="1"/>
</dbReference>
<evidence type="ECO:0000313" key="11">
    <source>
        <dbReference type="Proteomes" id="UP000827889"/>
    </source>
</evidence>
<dbReference type="InterPro" id="IPR036955">
    <property type="entry name" value="AP2/ERF_dom_sf"/>
</dbReference>
<keyword evidence="5" id="KW-0010">Activator</keyword>
<keyword evidence="11" id="KW-1185">Reference proteome</keyword>
<dbReference type="PANTHER" id="PTHR31194:SF140">
    <property type="entry name" value="ETHYLENE-RESPONSIVE TRANSCRIPTION FACTOR CRF2"/>
    <property type="match status" value="1"/>
</dbReference>
<comment type="similarity">
    <text evidence="8">Belongs to the AP2/ERF transcription factor family. ERF subfamily.</text>
</comment>
<dbReference type="RefSeq" id="XP_030549622.1">
    <property type="nucleotide sequence ID" value="XM_030693762.2"/>
</dbReference>
<keyword evidence="4" id="KW-0238">DNA-binding</keyword>
<evidence type="ECO:0000256" key="3">
    <source>
        <dbReference type="ARBA" id="ARBA00023015"/>
    </source>
</evidence>
<dbReference type="InterPro" id="IPR016177">
    <property type="entry name" value="DNA-bd_dom_sf"/>
</dbReference>
<dbReference type="SUPFAM" id="SSF54171">
    <property type="entry name" value="DNA-binding domain"/>
    <property type="match status" value="1"/>
</dbReference>
<protein>
    <submittedName>
        <fullName evidence="12">Ethylene-responsive transcription factor CRF2-like isoform X1</fullName>
    </submittedName>
</protein>
<dbReference type="GO" id="GO:0005634">
    <property type="term" value="C:nucleus"/>
    <property type="evidence" value="ECO:0007669"/>
    <property type="project" value="UniProtKB-SubCell"/>
</dbReference>
<dbReference type="CDD" id="cd00018">
    <property type="entry name" value="AP2"/>
    <property type="match status" value="1"/>
</dbReference>
<dbReference type="InterPro" id="IPR050913">
    <property type="entry name" value="AP2/ERF_ERF"/>
</dbReference>
<dbReference type="GO" id="GO:0003700">
    <property type="term" value="F:DNA-binding transcription factor activity"/>
    <property type="evidence" value="ECO:0007669"/>
    <property type="project" value="InterPro"/>
</dbReference>
<keyword evidence="6" id="KW-0804">Transcription</keyword>